<reference evidence="2 3" key="1">
    <citation type="submission" date="2017-02" db="EMBL/GenBank/DDBJ databases">
        <title>The new phylogeny of genus Mycobacterium.</title>
        <authorList>
            <person name="Tortoli E."/>
            <person name="Trovato A."/>
            <person name="Cirillo D.M."/>
        </authorList>
    </citation>
    <scope>NUCLEOTIDE SEQUENCE [LARGE SCALE GENOMIC DNA]</scope>
    <source>
        <strain evidence="2 3">DSM 45000</strain>
    </source>
</reference>
<evidence type="ECO:0000313" key="2">
    <source>
        <dbReference type="EMBL" id="ORB36251.1"/>
    </source>
</evidence>
<dbReference type="Proteomes" id="UP000192513">
    <property type="component" value="Unassembled WGS sequence"/>
</dbReference>
<feature type="domain" description="PknH-like extracellular" evidence="1">
    <location>
        <begin position="6"/>
        <end position="195"/>
    </location>
</feature>
<dbReference type="InterPro" id="IPR026954">
    <property type="entry name" value="PknH-like_Extracell"/>
</dbReference>
<dbReference type="InterPro" id="IPR038232">
    <property type="entry name" value="PknH-like_Extracell_sf"/>
</dbReference>
<organism evidence="2 3">
    <name type="scientific">Mycobacterium paraseoulense</name>
    <dbReference type="NCBI Taxonomy" id="590652"/>
    <lineage>
        <taxon>Bacteria</taxon>
        <taxon>Bacillati</taxon>
        <taxon>Actinomycetota</taxon>
        <taxon>Actinomycetes</taxon>
        <taxon>Mycobacteriales</taxon>
        <taxon>Mycobacteriaceae</taxon>
        <taxon>Mycobacterium</taxon>
    </lineage>
</organism>
<dbReference type="EMBL" id="MVIE01000032">
    <property type="protein sequence ID" value="ORB36251.1"/>
    <property type="molecule type" value="Genomic_DNA"/>
</dbReference>
<keyword evidence="3" id="KW-1185">Reference proteome</keyword>
<evidence type="ECO:0000259" key="1">
    <source>
        <dbReference type="Pfam" id="PF14032"/>
    </source>
</evidence>
<sequence>MAPTLSPDAIDSLILAPDVASDIVGSKLNWASKPPPGWISPPVAAFADEGNPECEPLIGPDTYSVGVAYTAWRNNGYKEDKDTYDHSVRQAVATVTDAKAATQLLGDAFVKRLDSCGNTVVHLKDDKYRWRFQKTDATGTDARWTATELQDGQVTGWVCANEARAKSNVVIYAQVCQFGNGAPAAATILDKISAKIPG</sequence>
<accession>A0A1X0I6E9</accession>
<dbReference type="AlphaFoldDB" id="A0A1X0I6E9"/>
<dbReference type="Pfam" id="PF14032">
    <property type="entry name" value="PknH_C"/>
    <property type="match status" value="1"/>
</dbReference>
<proteinExistence type="predicted"/>
<evidence type="ECO:0000313" key="3">
    <source>
        <dbReference type="Proteomes" id="UP000192513"/>
    </source>
</evidence>
<name>A0A1X0I6E9_9MYCO</name>
<gene>
    <name evidence="2" type="ORF">BST39_21100</name>
</gene>
<dbReference type="Gene3D" id="3.40.1000.70">
    <property type="entry name" value="PknH-like extracellular domain"/>
    <property type="match status" value="1"/>
</dbReference>
<comment type="caution">
    <text evidence="2">The sequence shown here is derived from an EMBL/GenBank/DDBJ whole genome shotgun (WGS) entry which is preliminary data.</text>
</comment>
<protein>
    <recommendedName>
        <fullName evidence="1">PknH-like extracellular domain-containing protein</fullName>
    </recommendedName>
</protein>